<name>H0EQ05_GLAL7</name>
<proteinExistence type="inferred from homology"/>
<dbReference type="InterPro" id="IPR025659">
    <property type="entry name" value="Tubby-like_C"/>
</dbReference>
<dbReference type="Proteomes" id="UP000005446">
    <property type="component" value="Unassembled WGS sequence"/>
</dbReference>
<protein>
    <recommendedName>
        <fullName evidence="4">Tubby C-terminal-like domain-containing protein</fullName>
    </recommendedName>
</protein>
<dbReference type="EMBL" id="AGUE01000117">
    <property type="protein sequence ID" value="EHK99447.1"/>
    <property type="molecule type" value="Genomic_DNA"/>
</dbReference>
<dbReference type="Gene3D" id="2.40.160.200">
    <property type="entry name" value="LURP1-related"/>
    <property type="match status" value="1"/>
</dbReference>
<dbReference type="AlphaFoldDB" id="H0EQ05"/>
<organism evidence="2 3">
    <name type="scientific">Glarea lozoyensis (strain ATCC 74030 / MF5533)</name>
    <dbReference type="NCBI Taxonomy" id="1104152"/>
    <lineage>
        <taxon>Eukaryota</taxon>
        <taxon>Fungi</taxon>
        <taxon>Dikarya</taxon>
        <taxon>Ascomycota</taxon>
        <taxon>Pezizomycotina</taxon>
        <taxon>Leotiomycetes</taxon>
        <taxon>Helotiales</taxon>
        <taxon>Helotiaceae</taxon>
        <taxon>Glarea</taxon>
    </lineage>
</organism>
<dbReference type="OrthoDB" id="3447094at2759"/>
<dbReference type="InterPro" id="IPR007612">
    <property type="entry name" value="LOR"/>
</dbReference>
<gene>
    <name evidence="2" type="ORF">M7I_4746</name>
</gene>
<dbReference type="InterPro" id="IPR038595">
    <property type="entry name" value="LOR_sf"/>
</dbReference>
<sequence length="201" mass="22293">MDTQLQSLPSPVTILDGYITQGETTIIMKCHDRTFKTVTILTSDNRPLFTVDGKGSGSISWQRTIRGTDGVALFDLRHPNWGMKNLWTVKRPSGRDLCSLKHVEFLGKARSALDMTVFNESDIGAEVMVKIQPKDASALTTVVRVGEVAIAEIRIVEDNDVIDLTGKDRTVWQARIAGGIDLGLIVVAMLCRAEMNHVWRQ</sequence>
<dbReference type="HOGENOM" id="CLU_104294_0_0_1"/>
<comment type="caution">
    <text evidence="2">The sequence shown here is derived from an EMBL/GenBank/DDBJ whole genome shotgun (WGS) entry which is preliminary data.</text>
</comment>
<evidence type="ECO:0000313" key="2">
    <source>
        <dbReference type="EMBL" id="EHK99447.1"/>
    </source>
</evidence>
<dbReference type="InParanoid" id="H0EQ05"/>
<evidence type="ECO:0008006" key="4">
    <source>
        <dbReference type="Google" id="ProtNLM"/>
    </source>
</evidence>
<evidence type="ECO:0000256" key="1">
    <source>
        <dbReference type="ARBA" id="ARBA00005437"/>
    </source>
</evidence>
<evidence type="ECO:0000313" key="3">
    <source>
        <dbReference type="Proteomes" id="UP000005446"/>
    </source>
</evidence>
<dbReference type="Pfam" id="PF04525">
    <property type="entry name" value="LOR"/>
    <property type="match status" value="1"/>
</dbReference>
<keyword evidence="3" id="KW-1185">Reference proteome</keyword>
<reference evidence="2 3" key="1">
    <citation type="journal article" date="2012" name="Eukaryot. Cell">
        <title>Genome sequence of the fungus Glarea lozoyensis: the first genome sequence of a species from the Helotiaceae family.</title>
        <authorList>
            <person name="Youssar L."/>
            <person name="Gruening B.A."/>
            <person name="Erxleben A."/>
            <person name="Guenther S."/>
            <person name="Huettel W."/>
        </authorList>
    </citation>
    <scope>NUCLEOTIDE SEQUENCE [LARGE SCALE GENOMIC DNA]</scope>
    <source>
        <strain evidence="3">ATCC 74030 / MF5533</strain>
    </source>
</reference>
<comment type="similarity">
    <text evidence="1">Belongs to the LOR family.</text>
</comment>
<dbReference type="SUPFAM" id="SSF54518">
    <property type="entry name" value="Tubby C-terminal domain-like"/>
    <property type="match status" value="1"/>
</dbReference>
<accession>H0EQ05</accession>